<proteinExistence type="predicted"/>
<dbReference type="CDD" id="cd00093">
    <property type="entry name" value="HTH_XRE"/>
    <property type="match status" value="1"/>
</dbReference>
<dbReference type="RefSeq" id="WP_237025762.1">
    <property type="nucleotide sequence ID" value="NZ_CP015903.2"/>
</dbReference>
<protein>
    <submittedName>
        <fullName evidence="3">Transcriptional regulator xre family</fullName>
    </submittedName>
</protein>
<dbReference type="InterPro" id="IPR010982">
    <property type="entry name" value="Lambda_DNA-bd_dom_sf"/>
</dbReference>
<dbReference type="InterPro" id="IPR001387">
    <property type="entry name" value="Cro/C1-type_HTH"/>
</dbReference>
<gene>
    <name evidence="3" type="ORF">LLUC11_0398</name>
</gene>
<dbReference type="PROSITE" id="PS50943">
    <property type="entry name" value="HTH_CROC1"/>
    <property type="match status" value="1"/>
</dbReference>
<dbReference type="PANTHER" id="PTHR46558:SF4">
    <property type="entry name" value="DNA-BIDING PHAGE PROTEIN"/>
    <property type="match status" value="1"/>
</dbReference>
<dbReference type="PANTHER" id="PTHR46558">
    <property type="entry name" value="TRACRIPTIONAL REGULATORY PROTEIN-RELATED-RELATED"/>
    <property type="match status" value="1"/>
</dbReference>
<keyword evidence="1" id="KW-0238">DNA-binding</keyword>
<feature type="domain" description="HTH cro/C1-type" evidence="2">
    <location>
        <begin position="9"/>
        <end position="63"/>
    </location>
</feature>
<dbReference type="Proteomes" id="UP000192067">
    <property type="component" value="Chromosome"/>
</dbReference>
<dbReference type="AlphaFoldDB" id="A0AAC9R4V2"/>
<dbReference type="SUPFAM" id="SSF47413">
    <property type="entry name" value="lambda repressor-like DNA-binding domains"/>
    <property type="match status" value="1"/>
</dbReference>
<evidence type="ECO:0000313" key="3">
    <source>
        <dbReference type="EMBL" id="ARE12733.1"/>
    </source>
</evidence>
<evidence type="ECO:0000313" key="4">
    <source>
        <dbReference type="Proteomes" id="UP000192067"/>
    </source>
</evidence>
<dbReference type="Pfam" id="PF01381">
    <property type="entry name" value="HTH_3"/>
    <property type="match status" value="1"/>
</dbReference>
<accession>A0AAC9R4V2</accession>
<name>A0AAC9R4V2_LACLL</name>
<dbReference type="Gene3D" id="1.10.260.40">
    <property type="entry name" value="lambda repressor-like DNA-binding domains"/>
    <property type="match status" value="1"/>
</dbReference>
<evidence type="ECO:0000256" key="1">
    <source>
        <dbReference type="ARBA" id="ARBA00023125"/>
    </source>
</evidence>
<evidence type="ECO:0000259" key="2">
    <source>
        <dbReference type="PROSITE" id="PS50943"/>
    </source>
</evidence>
<dbReference type="GO" id="GO:0003677">
    <property type="term" value="F:DNA binding"/>
    <property type="evidence" value="ECO:0007669"/>
    <property type="project" value="UniProtKB-KW"/>
</dbReference>
<reference evidence="3 4" key="1">
    <citation type="journal article" date="2017" name="BMC Genomics">
        <title>Comparative and functional genomics of the Lactococcus lactis taxon; insights into evolution and niche adaptation.</title>
        <authorList>
            <person name="Kelleher P."/>
            <person name="Bottacini F."/>
            <person name="Mahony J."/>
            <person name="Kilcawley K.N."/>
            <person name="van Sinderen D."/>
        </authorList>
    </citation>
    <scope>NUCLEOTIDE SEQUENCE [LARGE SCALE GENOMIC DNA]</scope>
    <source>
        <strain evidence="3 4">UC11</strain>
    </source>
</reference>
<dbReference type="SMART" id="SM00530">
    <property type="entry name" value="HTH_XRE"/>
    <property type="match status" value="1"/>
</dbReference>
<sequence length="207" mass="23704">MNQIKAERIKIARQRKGVSQKELADRLKVTQQTVSNYENGSRVPDGETISNISKILNVMVPYLTGETDDPEGWDLWEEYTGYSEEQIKNEINRMQDAKHILGDENDLQNLITQAIDNLEGMGNTDRGIINRIYRGVIDLQDELTKKYEDPMKLSKLPSLGDSDMKILPINANLIYDDLDIEAYHRAVDVLIQARRDLSKIANDLRLN</sequence>
<organism evidence="3 4">
    <name type="scientific">Lactococcus lactis subsp. lactis</name>
    <name type="common">Streptococcus lactis</name>
    <dbReference type="NCBI Taxonomy" id="1360"/>
    <lineage>
        <taxon>Bacteria</taxon>
        <taxon>Bacillati</taxon>
        <taxon>Bacillota</taxon>
        <taxon>Bacilli</taxon>
        <taxon>Lactobacillales</taxon>
        <taxon>Streptococcaceae</taxon>
        <taxon>Lactococcus</taxon>
    </lineage>
</organism>
<dbReference type="EMBL" id="CP015904">
    <property type="protein sequence ID" value="ARE12733.1"/>
    <property type="molecule type" value="Genomic_DNA"/>
</dbReference>